<dbReference type="PROSITE" id="PS50206">
    <property type="entry name" value="RHODANESE_3"/>
    <property type="match status" value="1"/>
</dbReference>
<feature type="compositionally biased region" description="Gly residues" evidence="1">
    <location>
        <begin position="101"/>
        <end position="110"/>
    </location>
</feature>
<sequence length="110" mass="11888">DVREPAEYAAGSIPTAINIPIASHPDALFLSPDEFQDRFGFAKPAATKEVVFYCKAGVRSSAAAQLARQGGYERVGEYRGSWLDWERRGGARSRDDVPGDKVGGTGESRV</sequence>
<reference evidence="3 4" key="1">
    <citation type="journal article" date="2016" name="Nat. Commun.">
        <title>Ectomycorrhizal ecology is imprinted in the genome of the dominant symbiotic fungus Cenococcum geophilum.</title>
        <authorList>
            <consortium name="DOE Joint Genome Institute"/>
            <person name="Peter M."/>
            <person name="Kohler A."/>
            <person name="Ohm R.A."/>
            <person name="Kuo A."/>
            <person name="Krutzmann J."/>
            <person name="Morin E."/>
            <person name="Arend M."/>
            <person name="Barry K.W."/>
            <person name="Binder M."/>
            <person name="Choi C."/>
            <person name="Clum A."/>
            <person name="Copeland A."/>
            <person name="Grisel N."/>
            <person name="Haridas S."/>
            <person name="Kipfer T."/>
            <person name="LaButti K."/>
            <person name="Lindquist E."/>
            <person name="Lipzen A."/>
            <person name="Maire R."/>
            <person name="Meier B."/>
            <person name="Mihaltcheva S."/>
            <person name="Molinier V."/>
            <person name="Murat C."/>
            <person name="Poggeler S."/>
            <person name="Quandt C.A."/>
            <person name="Sperisen C."/>
            <person name="Tritt A."/>
            <person name="Tisserant E."/>
            <person name="Crous P.W."/>
            <person name="Henrissat B."/>
            <person name="Nehls U."/>
            <person name="Egli S."/>
            <person name="Spatafora J.W."/>
            <person name="Grigoriev I.V."/>
            <person name="Martin F.M."/>
        </authorList>
    </citation>
    <scope>NUCLEOTIDE SEQUENCE [LARGE SCALE GENOMIC DNA]</scope>
    <source>
        <strain evidence="3 4">CBS 207.34</strain>
    </source>
</reference>
<proteinExistence type="predicted"/>
<dbReference type="EMBL" id="KV751000">
    <property type="protein sequence ID" value="OCL02133.1"/>
    <property type="molecule type" value="Genomic_DNA"/>
</dbReference>
<dbReference type="CDD" id="cd01519">
    <property type="entry name" value="RHOD_HSP67B2"/>
    <property type="match status" value="1"/>
</dbReference>
<protein>
    <submittedName>
        <fullName evidence="3">Rhodanese-like protein</fullName>
    </submittedName>
</protein>
<evidence type="ECO:0000259" key="2">
    <source>
        <dbReference type="PROSITE" id="PS50206"/>
    </source>
</evidence>
<dbReference type="SUPFAM" id="SSF52821">
    <property type="entry name" value="Rhodanese/Cell cycle control phosphatase"/>
    <property type="match status" value="1"/>
</dbReference>
<evidence type="ECO:0000256" key="1">
    <source>
        <dbReference type="SAM" id="MobiDB-lite"/>
    </source>
</evidence>
<dbReference type="OrthoDB" id="566238at2759"/>
<accession>A0A8E2JM28</accession>
<feature type="domain" description="Rhodanese" evidence="2">
    <location>
        <begin position="1"/>
        <end position="94"/>
    </location>
</feature>
<dbReference type="PANTHER" id="PTHR44086:SF10">
    <property type="entry name" value="THIOSULFATE SULFURTRANSFERASE_RHODANESE-LIKE DOMAIN-CONTAINING PROTEIN 3"/>
    <property type="match status" value="1"/>
</dbReference>
<evidence type="ECO:0000313" key="3">
    <source>
        <dbReference type="EMBL" id="OCL02133.1"/>
    </source>
</evidence>
<dbReference type="InterPro" id="IPR036873">
    <property type="entry name" value="Rhodanese-like_dom_sf"/>
</dbReference>
<name>A0A8E2JM28_9PEZI</name>
<dbReference type="GO" id="GO:0005739">
    <property type="term" value="C:mitochondrion"/>
    <property type="evidence" value="ECO:0007669"/>
    <property type="project" value="TreeGrafter"/>
</dbReference>
<dbReference type="SMART" id="SM00450">
    <property type="entry name" value="RHOD"/>
    <property type="match status" value="1"/>
</dbReference>
<dbReference type="InterPro" id="IPR001763">
    <property type="entry name" value="Rhodanese-like_dom"/>
</dbReference>
<keyword evidence="4" id="KW-1185">Reference proteome</keyword>
<feature type="non-terminal residue" evidence="3">
    <location>
        <position position="1"/>
    </location>
</feature>
<dbReference type="AlphaFoldDB" id="A0A8E2JM28"/>
<dbReference type="Proteomes" id="UP000250140">
    <property type="component" value="Unassembled WGS sequence"/>
</dbReference>
<evidence type="ECO:0000313" key="4">
    <source>
        <dbReference type="Proteomes" id="UP000250140"/>
    </source>
</evidence>
<organism evidence="3 4">
    <name type="scientific">Glonium stellatum</name>
    <dbReference type="NCBI Taxonomy" id="574774"/>
    <lineage>
        <taxon>Eukaryota</taxon>
        <taxon>Fungi</taxon>
        <taxon>Dikarya</taxon>
        <taxon>Ascomycota</taxon>
        <taxon>Pezizomycotina</taxon>
        <taxon>Dothideomycetes</taxon>
        <taxon>Pleosporomycetidae</taxon>
        <taxon>Gloniales</taxon>
        <taxon>Gloniaceae</taxon>
        <taxon>Glonium</taxon>
    </lineage>
</organism>
<dbReference type="Pfam" id="PF00581">
    <property type="entry name" value="Rhodanese"/>
    <property type="match status" value="1"/>
</dbReference>
<feature type="region of interest" description="Disordered" evidence="1">
    <location>
        <begin position="89"/>
        <end position="110"/>
    </location>
</feature>
<dbReference type="GO" id="GO:0004792">
    <property type="term" value="F:thiosulfate-cyanide sulfurtransferase activity"/>
    <property type="evidence" value="ECO:0007669"/>
    <property type="project" value="TreeGrafter"/>
</dbReference>
<gene>
    <name evidence="3" type="ORF">AOQ84DRAFT_305272</name>
</gene>
<dbReference type="PANTHER" id="PTHR44086">
    <property type="entry name" value="THIOSULFATE SULFURTRANSFERASE RDL2, MITOCHONDRIAL-RELATED"/>
    <property type="match status" value="1"/>
</dbReference>
<dbReference type="Gene3D" id="3.40.250.10">
    <property type="entry name" value="Rhodanese-like domain"/>
    <property type="match status" value="1"/>
</dbReference>
<feature type="compositionally biased region" description="Basic and acidic residues" evidence="1">
    <location>
        <begin position="89"/>
        <end position="99"/>
    </location>
</feature>